<protein>
    <submittedName>
        <fullName evidence="2">Uncharacterized protein</fullName>
    </submittedName>
</protein>
<reference evidence="2 3" key="1">
    <citation type="submission" date="2017-06" db="EMBL/GenBank/DDBJ databases">
        <title>Genome sequence of Bacillus sonorensis strain SRCM101395.</title>
        <authorList>
            <person name="Cho S.H."/>
        </authorList>
    </citation>
    <scope>NUCLEOTIDE SEQUENCE [LARGE SCALE GENOMIC DNA]</scope>
    <source>
        <strain evidence="2 3">SRCM101395</strain>
    </source>
</reference>
<sequence length="113" mass="13128">MDFVRVEVERRRMTPKRWIPRLFMFFSGFVLLLISLILMITIIGILPGLGLGSLSVFLIFGAFFGGERFECPRCGFKNNFVTYGKHNETCRKCKQNIAIDWIKYNKGEKVNLN</sequence>
<dbReference type="Proteomes" id="UP000196877">
    <property type="component" value="Chromosome"/>
</dbReference>
<proteinExistence type="predicted"/>
<evidence type="ECO:0000256" key="1">
    <source>
        <dbReference type="SAM" id="Phobius"/>
    </source>
</evidence>
<accession>A0ABN5AAU6</accession>
<feature type="transmembrane region" description="Helical" evidence="1">
    <location>
        <begin position="21"/>
        <end position="43"/>
    </location>
</feature>
<evidence type="ECO:0000313" key="2">
    <source>
        <dbReference type="EMBL" id="ASB87751.1"/>
    </source>
</evidence>
<feature type="transmembrane region" description="Helical" evidence="1">
    <location>
        <begin position="49"/>
        <end position="66"/>
    </location>
</feature>
<keyword evidence="1" id="KW-0472">Membrane</keyword>
<dbReference type="EMBL" id="CP021920">
    <property type="protein sequence ID" value="ASB87751.1"/>
    <property type="molecule type" value="Genomic_DNA"/>
</dbReference>
<keyword evidence="1" id="KW-0812">Transmembrane</keyword>
<evidence type="ECO:0000313" key="3">
    <source>
        <dbReference type="Proteomes" id="UP000196877"/>
    </source>
</evidence>
<name>A0ABN5AAU6_9BACI</name>
<keyword evidence="1" id="KW-1133">Transmembrane helix</keyword>
<dbReference type="RefSeq" id="WP_088272767.1">
    <property type="nucleotide sequence ID" value="NZ_CP021920.1"/>
</dbReference>
<organism evidence="2 3">
    <name type="scientific">Bacillus sonorensis</name>
    <dbReference type="NCBI Taxonomy" id="119858"/>
    <lineage>
        <taxon>Bacteria</taxon>
        <taxon>Bacillati</taxon>
        <taxon>Bacillota</taxon>
        <taxon>Bacilli</taxon>
        <taxon>Bacillales</taxon>
        <taxon>Bacillaceae</taxon>
        <taxon>Bacillus</taxon>
    </lineage>
</organism>
<keyword evidence="3" id="KW-1185">Reference proteome</keyword>
<gene>
    <name evidence="2" type="ORF">S101395_01215</name>
</gene>